<dbReference type="GO" id="GO:0003700">
    <property type="term" value="F:DNA-binding transcription factor activity"/>
    <property type="evidence" value="ECO:0007669"/>
    <property type="project" value="InterPro"/>
</dbReference>
<comment type="caution">
    <text evidence="1">The sequence shown here is derived from an EMBL/GenBank/DDBJ whole genome shotgun (WGS) entry which is preliminary data.</text>
</comment>
<organism evidence="1 2">
    <name type="scientific">Acer yangbiense</name>
    <dbReference type="NCBI Taxonomy" id="1000413"/>
    <lineage>
        <taxon>Eukaryota</taxon>
        <taxon>Viridiplantae</taxon>
        <taxon>Streptophyta</taxon>
        <taxon>Embryophyta</taxon>
        <taxon>Tracheophyta</taxon>
        <taxon>Spermatophyta</taxon>
        <taxon>Magnoliopsida</taxon>
        <taxon>eudicotyledons</taxon>
        <taxon>Gunneridae</taxon>
        <taxon>Pentapetalae</taxon>
        <taxon>rosids</taxon>
        <taxon>malvids</taxon>
        <taxon>Sapindales</taxon>
        <taxon>Sapindaceae</taxon>
        <taxon>Hippocastanoideae</taxon>
        <taxon>Acereae</taxon>
        <taxon>Acer</taxon>
    </lineage>
</organism>
<dbReference type="PANTHER" id="PTHR46159:SF6">
    <property type="entry name" value="OS12G0605300 PROTEIN"/>
    <property type="match status" value="1"/>
</dbReference>
<dbReference type="OrthoDB" id="6283463at2759"/>
<dbReference type="AlphaFoldDB" id="A0A5C7HZ05"/>
<gene>
    <name evidence="1" type="ORF">EZV62_013680</name>
</gene>
<name>A0A5C7HZ05_9ROSI</name>
<evidence type="ECO:0000313" key="2">
    <source>
        <dbReference type="Proteomes" id="UP000323000"/>
    </source>
</evidence>
<dbReference type="InterPro" id="IPR044522">
    <property type="entry name" value="TSO1-like"/>
</dbReference>
<dbReference type="Proteomes" id="UP000323000">
    <property type="component" value="Chromosome 5"/>
</dbReference>
<dbReference type="PANTHER" id="PTHR46159">
    <property type="entry name" value="PROTEIN TESMIN/TSO1-LIKE CXC 2"/>
    <property type="match status" value="1"/>
</dbReference>
<evidence type="ECO:0000313" key="1">
    <source>
        <dbReference type="EMBL" id="TXG62317.1"/>
    </source>
</evidence>
<accession>A0A5C7HZ05</accession>
<proteinExistence type="predicted"/>
<keyword evidence="2" id="KW-1185">Reference proteome</keyword>
<sequence>MDSTEVTVKTAAAAAAAAGNTVQSSNSPPVQESPFSNFLHNLSPIEPVKAQHVSQGFLGLNSPLAFTSPRINALREASSLKRLVADTQKDSDMKKFAQVQPDIYLGNVGEYLADRTEVDCANSTTYEVNPDLEQSVDLLQSSLKNNFKESQQRSKLVVHCHLMNAIPSNLFIDLASKKQECGISAQNEGSVHEGKSACHPQLLPEPFHIAQTYEDSEENAGAIVLHGLVDTTMHDTEV</sequence>
<protein>
    <submittedName>
        <fullName evidence="1">Uncharacterized protein</fullName>
    </submittedName>
</protein>
<dbReference type="EMBL" id="VAHF01000005">
    <property type="protein sequence ID" value="TXG62317.1"/>
    <property type="molecule type" value="Genomic_DNA"/>
</dbReference>
<reference evidence="2" key="1">
    <citation type="journal article" date="2019" name="Gigascience">
        <title>De novo genome assembly of the endangered Acer yangbiense, a plant species with extremely small populations endemic to Yunnan Province, China.</title>
        <authorList>
            <person name="Yang J."/>
            <person name="Wariss H.M."/>
            <person name="Tao L."/>
            <person name="Zhang R."/>
            <person name="Yun Q."/>
            <person name="Hollingsworth P."/>
            <person name="Dao Z."/>
            <person name="Luo G."/>
            <person name="Guo H."/>
            <person name="Ma Y."/>
            <person name="Sun W."/>
        </authorList>
    </citation>
    <scope>NUCLEOTIDE SEQUENCE [LARGE SCALE GENOMIC DNA]</scope>
    <source>
        <strain evidence="2">cv. Malutang</strain>
    </source>
</reference>